<keyword evidence="2" id="KW-1185">Reference proteome</keyword>
<evidence type="ECO:0000313" key="2">
    <source>
        <dbReference type="Proteomes" id="UP000789375"/>
    </source>
</evidence>
<feature type="non-terminal residue" evidence="1">
    <location>
        <position position="1"/>
    </location>
</feature>
<organism evidence="1 2">
    <name type="scientific">Funneliformis mosseae</name>
    <name type="common">Endomycorrhizal fungus</name>
    <name type="synonym">Glomus mosseae</name>
    <dbReference type="NCBI Taxonomy" id="27381"/>
    <lineage>
        <taxon>Eukaryota</taxon>
        <taxon>Fungi</taxon>
        <taxon>Fungi incertae sedis</taxon>
        <taxon>Mucoromycota</taxon>
        <taxon>Glomeromycotina</taxon>
        <taxon>Glomeromycetes</taxon>
        <taxon>Glomerales</taxon>
        <taxon>Glomeraceae</taxon>
        <taxon>Funneliformis</taxon>
    </lineage>
</organism>
<reference evidence="1" key="1">
    <citation type="submission" date="2021-06" db="EMBL/GenBank/DDBJ databases">
        <authorList>
            <person name="Kallberg Y."/>
            <person name="Tangrot J."/>
            <person name="Rosling A."/>
        </authorList>
    </citation>
    <scope>NUCLEOTIDE SEQUENCE</scope>
    <source>
        <strain evidence="1">87-6 pot B 2015</strain>
    </source>
</reference>
<comment type="caution">
    <text evidence="1">The sequence shown here is derived from an EMBL/GenBank/DDBJ whole genome shotgun (WGS) entry which is preliminary data.</text>
</comment>
<proteinExistence type="predicted"/>
<gene>
    <name evidence="1" type="ORF">FMOSSE_LOCUS7795</name>
</gene>
<accession>A0A9N9BVC5</accession>
<dbReference type="EMBL" id="CAJVPP010001895">
    <property type="protein sequence ID" value="CAG8577856.1"/>
    <property type="molecule type" value="Genomic_DNA"/>
</dbReference>
<protein>
    <submittedName>
        <fullName evidence="1">14457_t:CDS:1</fullName>
    </submittedName>
</protein>
<evidence type="ECO:0000313" key="1">
    <source>
        <dbReference type="EMBL" id="CAG8577856.1"/>
    </source>
</evidence>
<dbReference type="Proteomes" id="UP000789375">
    <property type="component" value="Unassembled WGS sequence"/>
</dbReference>
<dbReference type="AlphaFoldDB" id="A0A9N9BVC5"/>
<name>A0A9N9BVC5_FUNMO</name>
<sequence length="114" mass="13159">MRYSSTSRSIKNNSVVTETVSVLKRKKVIKPVKQNHNSYEDTPSDDEPIPTVLTDQNLIDISNKRKCYMTKYNILDHDDPEIVSDLLNDKKNYEILINDEESSTEEDDHALSED</sequence>